<evidence type="ECO:0000313" key="3">
    <source>
        <dbReference type="WBParaSite" id="nRc.2.0.1.t30008-RA"/>
    </source>
</evidence>
<dbReference type="WBParaSite" id="nRc.2.0.1.t30008-RA">
    <property type="protein sequence ID" value="nRc.2.0.1.t30008-RA"/>
    <property type="gene ID" value="nRc.2.0.1.g30008"/>
</dbReference>
<dbReference type="Proteomes" id="UP000887565">
    <property type="component" value="Unplaced"/>
</dbReference>
<keyword evidence="2" id="KW-1185">Reference proteome</keyword>
<protein>
    <submittedName>
        <fullName evidence="3">Uncharacterized protein</fullName>
    </submittedName>
</protein>
<name>A0A915JVA3_ROMCU</name>
<proteinExistence type="predicted"/>
<feature type="compositionally biased region" description="Basic residues" evidence="1">
    <location>
        <begin position="7"/>
        <end position="16"/>
    </location>
</feature>
<evidence type="ECO:0000256" key="1">
    <source>
        <dbReference type="SAM" id="MobiDB-lite"/>
    </source>
</evidence>
<sequence length="68" mass="7393">MTAGTKRGTRRRRQQGQRRGQVGACGGPQKVTLLCGLSVGCTCAGNTSTKYKAQKRLENKQPELDEVK</sequence>
<accession>A0A915JVA3</accession>
<reference evidence="3" key="1">
    <citation type="submission" date="2022-11" db="UniProtKB">
        <authorList>
            <consortium name="WormBaseParasite"/>
        </authorList>
    </citation>
    <scope>IDENTIFICATION</scope>
</reference>
<dbReference type="AlphaFoldDB" id="A0A915JVA3"/>
<feature type="region of interest" description="Disordered" evidence="1">
    <location>
        <begin position="1"/>
        <end position="25"/>
    </location>
</feature>
<evidence type="ECO:0000313" key="2">
    <source>
        <dbReference type="Proteomes" id="UP000887565"/>
    </source>
</evidence>
<organism evidence="2 3">
    <name type="scientific">Romanomermis culicivorax</name>
    <name type="common">Nematode worm</name>
    <dbReference type="NCBI Taxonomy" id="13658"/>
    <lineage>
        <taxon>Eukaryota</taxon>
        <taxon>Metazoa</taxon>
        <taxon>Ecdysozoa</taxon>
        <taxon>Nematoda</taxon>
        <taxon>Enoplea</taxon>
        <taxon>Dorylaimia</taxon>
        <taxon>Mermithida</taxon>
        <taxon>Mermithoidea</taxon>
        <taxon>Mermithidae</taxon>
        <taxon>Romanomermis</taxon>
    </lineage>
</organism>